<dbReference type="EMBL" id="AM444939">
    <property type="protein sequence ID" value="CAN76382.1"/>
    <property type="molecule type" value="Genomic_DNA"/>
</dbReference>
<feature type="domain" description="Aminotransferase-like plant mobile" evidence="2">
    <location>
        <begin position="158"/>
        <end position="256"/>
    </location>
</feature>
<evidence type="ECO:0000256" key="1">
    <source>
        <dbReference type="SAM" id="Phobius"/>
    </source>
</evidence>
<keyword evidence="1" id="KW-1133">Transmembrane helix</keyword>
<dbReference type="GO" id="GO:0010073">
    <property type="term" value="P:meristem maintenance"/>
    <property type="evidence" value="ECO:0007669"/>
    <property type="project" value="InterPro"/>
</dbReference>
<dbReference type="OrthoDB" id="19988at2759"/>
<feature type="transmembrane region" description="Helical" evidence="1">
    <location>
        <begin position="82"/>
        <end position="103"/>
    </location>
</feature>
<evidence type="ECO:0000313" key="3">
    <source>
        <dbReference type="EMBL" id="CAN76382.1"/>
    </source>
</evidence>
<gene>
    <name evidence="3" type="ORF">VITISV_030599</name>
</gene>
<reference evidence="3" key="1">
    <citation type="journal article" date="2007" name="PLoS ONE">
        <title>The first genome sequence of an elite grapevine cultivar (Pinot noir Vitis vinifera L.): coping with a highly heterozygous genome.</title>
        <authorList>
            <person name="Velasco R."/>
            <person name="Zharkikh A."/>
            <person name="Troggio M."/>
            <person name="Cartwright D.A."/>
            <person name="Cestaro A."/>
            <person name="Pruss D."/>
            <person name="Pindo M."/>
            <person name="FitzGerald L.M."/>
            <person name="Vezzulli S."/>
            <person name="Reid J."/>
            <person name="Malacarne G."/>
            <person name="Iliev D."/>
            <person name="Coppola G."/>
            <person name="Wardell B."/>
            <person name="Micheletti D."/>
            <person name="Macalma T."/>
            <person name="Facci M."/>
            <person name="Mitchell J.T."/>
            <person name="Perazzolli M."/>
            <person name="Eldredge G."/>
            <person name="Gatto P."/>
            <person name="Oyzerski R."/>
            <person name="Moretto M."/>
            <person name="Gutin N."/>
            <person name="Stefanini M."/>
            <person name="Chen Y."/>
            <person name="Segala C."/>
            <person name="Davenport C."/>
            <person name="Dematte L."/>
            <person name="Mraz A."/>
            <person name="Battilana J."/>
            <person name="Stormo K."/>
            <person name="Costa F."/>
            <person name="Tao Q."/>
            <person name="Si-Ammour A."/>
            <person name="Harkins T."/>
            <person name="Lackey A."/>
            <person name="Perbost C."/>
            <person name="Taillon B."/>
            <person name="Stella A."/>
            <person name="Solovyev V."/>
            <person name="Fawcett J.A."/>
            <person name="Sterck L."/>
            <person name="Vandepoele K."/>
            <person name="Grando S.M."/>
            <person name="Toppo S."/>
            <person name="Moser C."/>
            <person name="Lanchbury J."/>
            <person name="Bogden R."/>
            <person name="Skolnick M."/>
            <person name="Sgaramella V."/>
            <person name="Bhatnagar S.K."/>
            <person name="Fontana P."/>
            <person name="Gutin A."/>
            <person name="Van de Peer Y."/>
            <person name="Salamini F."/>
            <person name="Viola R."/>
        </authorList>
    </citation>
    <scope>NUCLEOTIDE SEQUENCE</scope>
</reference>
<dbReference type="InterPro" id="IPR019557">
    <property type="entry name" value="AminoTfrase-like_pln_mobile"/>
</dbReference>
<dbReference type="PANTHER" id="PTHR46033:SF8">
    <property type="entry name" value="PROTEIN MAINTENANCE OF MERISTEMS-LIKE"/>
    <property type="match status" value="1"/>
</dbReference>
<keyword evidence="1" id="KW-0812">Transmembrane</keyword>
<dbReference type="AlphaFoldDB" id="A5B340"/>
<protein>
    <recommendedName>
        <fullName evidence="2">Aminotransferase-like plant mobile domain-containing protein</fullName>
    </recommendedName>
</protein>
<accession>A5B340</accession>
<dbReference type="Pfam" id="PF10536">
    <property type="entry name" value="PMD"/>
    <property type="match status" value="1"/>
</dbReference>
<dbReference type="ExpressionAtlas" id="A5B340">
    <property type="expression patterns" value="baseline and differential"/>
</dbReference>
<organism evidence="3">
    <name type="scientific">Vitis vinifera</name>
    <name type="common">Grape</name>
    <dbReference type="NCBI Taxonomy" id="29760"/>
    <lineage>
        <taxon>Eukaryota</taxon>
        <taxon>Viridiplantae</taxon>
        <taxon>Streptophyta</taxon>
        <taxon>Embryophyta</taxon>
        <taxon>Tracheophyta</taxon>
        <taxon>Spermatophyta</taxon>
        <taxon>Magnoliopsida</taxon>
        <taxon>eudicotyledons</taxon>
        <taxon>Gunneridae</taxon>
        <taxon>Pentapetalae</taxon>
        <taxon>rosids</taxon>
        <taxon>Vitales</taxon>
        <taxon>Vitaceae</taxon>
        <taxon>Viteae</taxon>
        <taxon>Vitis</taxon>
    </lineage>
</organism>
<keyword evidence="1" id="KW-0472">Membrane</keyword>
<dbReference type="PANTHER" id="PTHR46033">
    <property type="entry name" value="PROTEIN MAIN-LIKE 2"/>
    <property type="match status" value="1"/>
</dbReference>
<name>A5B340_VITVI</name>
<evidence type="ECO:0000259" key="2">
    <source>
        <dbReference type="Pfam" id="PF10536"/>
    </source>
</evidence>
<dbReference type="InterPro" id="IPR044824">
    <property type="entry name" value="MAIN-like"/>
</dbReference>
<sequence length="465" mass="53483">MTLSHHDGWRYEIMTTNMYEVFNGVLKGARNLPITTLVQLTFYWINTYFTVRQEHGAGRLASSEEFTPYINAKIKAKVVKKLLFLVNSFIFCLYHPPFVLFHVHPDLEDTFVLTLQHRHRSSTIRVDLDMGHVLTCQHKFRRQWVYDDRVWPYIIQSGFYIFHRVGHAKVDWPLITTLVETWRQETHKFHMLVDEMTITLQDVAILFGLHVRGHLITGSTDIDWHALCEELLGVRSSWTEIRGASLRVHFITTHFSHLPPRVQREKKICKVNNEEIPCLSERAGKNMDFVDKDSISIVLSEQRSPLLGNVCSGSIVEKVRMLCYHLAFGNVLGVESKTEKADNLKTERHVEQSGKQGTDMSSFVSKQHSQYVDEKSERKQVVGHHYLVGFLIVKEYNKFHILLINEAAAPLAKSGKIEALNLLFKVILFTPTPSMLEILAVIPEIIQVQHIGNSLRGGLLLPVLL</sequence>
<proteinExistence type="predicted"/>